<dbReference type="NCBIfam" id="TIGR02188">
    <property type="entry name" value="Ac_CoA_lig_AcsA"/>
    <property type="match status" value="1"/>
</dbReference>
<feature type="binding site" evidence="8">
    <location>
        <begin position="191"/>
        <end position="194"/>
    </location>
    <ligand>
        <name>CoA</name>
        <dbReference type="ChEBI" id="CHEBI:57287"/>
    </ligand>
</feature>
<comment type="similarity">
    <text evidence="1 8">Belongs to the ATP-dependent AMP-binding enzyme family.</text>
</comment>
<evidence type="ECO:0000313" key="12">
    <source>
        <dbReference type="EMBL" id="KHN53729.1"/>
    </source>
</evidence>
<dbReference type="GO" id="GO:0016208">
    <property type="term" value="F:AMP binding"/>
    <property type="evidence" value="ECO:0007669"/>
    <property type="project" value="InterPro"/>
</dbReference>
<keyword evidence="3 8" id="KW-0479">Metal-binding</keyword>
<evidence type="ECO:0000259" key="9">
    <source>
        <dbReference type="Pfam" id="PF00501"/>
    </source>
</evidence>
<dbReference type="GO" id="GO:0019427">
    <property type="term" value="P:acetyl-CoA biosynthetic process from acetate"/>
    <property type="evidence" value="ECO:0007669"/>
    <property type="project" value="UniProtKB-UniRule"/>
</dbReference>
<dbReference type="AlphaFoldDB" id="A0A7V8ILX5"/>
<feature type="domain" description="AMP-dependent synthetase/ligase" evidence="9">
    <location>
        <begin position="83"/>
        <end position="466"/>
    </location>
</feature>
<dbReference type="Gene3D" id="3.30.300.30">
    <property type="match status" value="1"/>
</dbReference>
<comment type="cofactor">
    <cofactor evidence="8">
        <name>Mg(2+)</name>
        <dbReference type="ChEBI" id="CHEBI:18420"/>
    </cofactor>
</comment>
<keyword evidence="2 8" id="KW-0436">Ligase</keyword>
<dbReference type="EC" id="6.2.1.1" evidence="8"/>
<dbReference type="PANTHER" id="PTHR24095:SF243">
    <property type="entry name" value="ACETYL-COENZYME A SYNTHETASE"/>
    <property type="match status" value="1"/>
</dbReference>
<dbReference type="PROSITE" id="PS00455">
    <property type="entry name" value="AMP_BINDING"/>
    <property type="match status" value="1"/>
</dbReference>
<proteinExistence type="inferred from homology"/>
<keyword evidence="7 8" id="KW-0007">Acetylation</keyword>
<feature type="binding site" evidence="8">
    <location>
        <position position="526"/>
    </location>
    <ligand>
        <name>ATP</name>
        <dbReference type="ChEBI" id="CHEBI:30616"/>
    </ligand>
</feature>
<feature type="binding site" evidence="8">
    <location>
        <position position="542"/>
    </location>
    <ligand>
        <name>Mg(2+)</name>
        <dbReference type="ChEBI" id="CHEBI:18420"/>
    </ligand>
</feature>
<dbReference type="InterPro" id="IPR020845">
    <property type="entry name" value="AMP-binding_CS"/>
</dbReference>
<comment type="caution">
    <text evidence="8">Lacks conserved residue(s) required for the propagation of feature annotation.</text>
</comment>
<dbReference type="GO" id="GO:0006935">
    <property type="term" value="P:chemotaxis"/>
    <property type="evidence" value="ECO:0007669"/>
    <property type="project" value="UniProtKB-UniRule"/>
</dbReference>
<evidence type="ECO:0000256" key="1">
    <source>
        <dbReference type="ARBA" id="ARBA00006432"/>
    </source>
</evidence>
<feature type="binding site" evidence="8">
    <location>
        <begin position="387"/>
        <end position="389"/>
    </location>
    <ligand>
        <name>ATP</name>
        <dbReference type="ChEBI" id="CHEBI:30616"/>
    </ligand>
</feature>
<feature type="binding site" evidence="8">
    <location>
        <position position="539"/>
    </location>
    <ligand>
        <name>Mg(2+)</name>
        <dbReference type="ChEBI" id="CHEBI:18420"/>
    </ligand>
</feature>
<dbReference type="GO" id="GO:0005524">
    <property type="term" value="F:ATP binding"/>
    <property type="evidence" value="ECO:0007669"/>
    <property type="project" value="UniProtKB-KW"/>
</dbReference>
<dbReference type="OrthoDB" id="9803968at2"/>
<dbReference type="InterPro" id="IPR042099">
    <property type="entry name" value="ANL_N_sf"/>
</dbReference>
<keyword evidence="13" id="KW-1185">Reference proteome</keyword>
<feature type="domain" description="Acetyl-coenzyme A synthetase N-terminal" evidence="11">
    <location>
        <begin position="24"/>
        <end position="81"/>
    </location>
</feature>
<organism evidence="12 13">
    <name type="scientific">Pectobacterium fontis</name>
    <dbReference type="NCBI Taxonomy" id="2558042"/>
    <lineage>
        <taxon>Bacteria</taxon>
        <taxon>Pseudomonadati</taxon>
        <taxon>Pseudomonadota</taxon>
        <taxon>Gammaproteobacteria</taxon>
        <taxon>Enterobacterales</taxon>
        <taxon>Pectobacteriaceae</taxon>
        <taxon>Pectobacterium</taxon>
    </lineage>
</organism>
<evidence type="ECO:0000256" key="5">
    <source>
        <dbReference type="ARBA" id="ARBA00022840"/>
    </source>
</evidence>
<evidence type="ECO:0000256" key="4">
    <source>
        <dbReference type="ARBA" id="ARBA00022741"/>
    </source>
</evidence>
<dbReference type="SUPFAM" id="SSF56801">
    <property type="entry name" value="Acetyl-CoA synthetase-like"/>
    <property type="match status" value="1"/>
</dbReference>
<dbReference type="CDD" id="cd05966">
    <property type="entry name" value="ACS"/>
    <property type="match status" value="1"/>
</dbReference>
<sequence>MTQHNKHIIPAAIAENALINAQQYENMYRLSVDDPAAFWGEQGKIVDWIKPYNTIKNTSFDPGHIRIRWFEDGTLNVAANCLDRHLAERGDQTAIIWEGDDATESKTITYRELHQSVCRFANVLKSQGVKKGDVVAIYMPMVPEAAVAMLACARIGAIHSVIFGGFSPEAISGRIIDSSAKLVITADEGIRAGRVIPLKKNIDEALKNPNVTTITSVIVFRRTGKINAWQEGRDLWWHDLIEKADDHCPPEEMNAEDPLFILYTSGSTGKPKGVLHTTGGYLVYAALTFKYVFDYHPGDIYWCTADVGWVTGHSYLLYGPLACGAITLMFEGVPTWPDARRMAQVVDKHQVNILYTAPTAIRALMAEGDKAIEGTSRESLRIMGSVGEPINPEAWEWYFNKIGKGKCPIVDTWWQTETGGFMITPLPGAIETKAGSATRPFFGVQPALVDNLGNPQEGAVEGNLVIVDSWPGQARTLFGDHDRFEQTYFSTFKGMYFSGDGARRDEDGYYWITGRVDDVLNVSGHRLGTAEIESALVAHPKIAEAAVVGIPHHMKGQAIYAYITLNHGEEPSSELYTEVRNWVRKEIGPIATPDILHWTDSLPKTRSGKIMRRILRKIAAGDTSNLGDTSTLADPGVVEKLLEEKQAMSTASQ</sequence>
<feature type="domain" description="AMP-binding enzyme C-terminal" evidence="10">
    <location>
        <begin position="531"/>
        <end position="609"/>
    </location>
</feature>
<protein>
    <recommendedName>
        <fullName evidence="8">Acetyl-coenzyme A synthetase</fullName>
        <shortName evidence="8">AcCoA synthetase</shortName>
        <shortName evidence="8">Acs</shortName>
        <ecNumber evidence="8">6.2.1.1</ecNumber>
    </recommendedName>
    <alternativeName>
        <fullName evidence="8">Acetate--CoA ligase</fullName>
    </alternativeName>
    <alternativeName>
        <fullName evidence="8">Acyl-activating enzyme</fullName>
    </alternativeName>
</protein>
<dbReference type="GO" id="GO:0003987">
    <property type="term" value="F:acetate-CoA ligase activity"/>
    <property type="evidence" value="ECO:0007669"/>
    <property type="project" value="UniProtKB-UniRule"/>
</dbReference>
<dbReference type="Gene3D" id="3.40.50.12780">
    <property type="entry name" value="N-terminal domain of ligase-like"/>
    <property type="match status" value="1"/>
</dbReference>
<dbReference type="InterPro" id="IPR000873">
    <property type="entry name" value="AMP-dep_synth/lig_dom"/>
</dbReference>
<keyword evidence="5 8" id="KW-0067">ATP-binding</keyword>
<dbReference type="GO" id="GO:0046872">
    <property type="term" value="F:metal ion binding"/>
    <property type="evidence" value="ECO:0007669"/>
    <property type="project" value="UniProtKB-KW"/>
</dbReference>
<evidence type="ECO:0000259" key="11">
    <source>
        <dbReference type="Pfam" id="PF16177"/>
    </source>
</evidence>
<dbReference type="NCBIfam" id="NF001208">
    <property type="entry name" value="PRK00174.1"/>
    <property type="match status" value="1"/>
</dbReference>
<dbReference type="HAMAP" id="MF_01123">
    <property type="entry name" value="Ac_CoA_synth"/>
    <property type="match status" value="1"/>
</dbReference>
<comment type="caution">
    <text evidence="12">The sequence shown here is derived from an EMBL/GenBank/DDBJ whole genome shotgun (WGS) entry which is preliminary data.</text>
</comment>
<dbReference type="Pfam" id="PF13193">
    <property type="entry name" value="AMP-binding_C"/>
    <property type="match status" value="1"/>
</dbReference>
<feature type="binding site" evidence="8">
    <location>
        <position position="311"/>
    </location>
    <ligand>
        <name>CoA</name>
        <dbReference type="ChEBI" id="CHEBI:57287"/>
    </ligand>
</feature>
<dbReference type="RefSeq" id="WP_039347180.1">
    <property type="nucleotide sequence ID" value="NZ_JSXC01000016.1"/>
</dbReference>
<dbReference type="InterPro" id="IPR045851">
    <property type="entry name" value="AMP-bd_C_sf"/>
</dbReference>
<feature type="binding site" evidence="8">
    <location>
        <position position="523"/>
    </location>
    <ligand>
        <name>CoA</name>
        <dbReference type="ChEBI" id="CHEBI:57287"/>
    </ligand>
</feature>
<dbReference type="Pfam" id="PF16177">
    <property type="entry name" value="ACAS_N"/>
    <property type="match status" value="1"/>
</dbReference>
<evidence type="ECO:0000256" key="7">
    <source>
        <dbReference type="ARBA" id="ARBA00022990"/>
    </source>
</evidence>
<keyword evidence="6 8" id="KW-0460">Magnesium</keyword>
<dbReference type="InterPro" id="IPR025110">
    <property type="entry name" value="AMP-bd_C"/>
</dbReference>
<evidence type="ECO:0000256" key="2">
    <source>
        <dbReference type="ARBA" id="ARBA00022598"/>
    </source>
</evidence>
<dbReference type="PANTHER" id="PTHR24095">
    <property type="entry name" value="ACETYL-COENZYME A SYNTHETASE"/>
    <property type="match status" value="1"/>
</dbReference>
<comment type="catalytic activity">
    <reaction evidence="8">
        <text>acetate + ATP + CoA = acetyl-CoA + AMP + diphosphate</text>
        <dbReference type="Rhea" id="RHEA:23176"/>
        <dbReference type="ChEBI" id="CHEBI:30089"/>
        <dbReference type="ChEBI" id="CHEBI:30616"/>
        <dbReference type="ChEBI" id="CHEBI:33019"/>
        <dbReference type="ChEBI" id="CHEBI:57287"/>
        <dbReference type="ChEBI" id="CHEBI:57288"/>
        <dbReference type="ChEBI" id="CHEBI:456215"/>
        <dbReference type="EC" id="6.2.1.1"/>
    </reaction>
</comment>
<dbReference type="EMBL" id="JSXC01000016">
    <property type="protein sequence ID" value="KHN53729.1"/>
    <property type="molecule type" value="Genomic_DNA"/>
</dbReference>
<comment type="function">
    <text evidence="8">Catalyzes the conversion of acetate into acetyl-CoA (AcCoA), an essential intermediate at the junction of anabolic and catabolic pathways. Acs undergoes a two-step reaction. In the first half reaction, Acs combines acetate with ATP to form acetyl-adenylate (AcAMP) intermediate. In the second half reaction, it can then transfer the acetyl group from AcAMP to the sulfhydryl group of CoA, forming the product AcCoA.</text>
</comment>
<comment type="PTM">
    <text evidence="8">Acetylated. Deacetylation by the SIR2-homolog deacetylase activates the enzyme.</text>
</comment>
<dbReference type="InterPro" id="IPR011904">
    <property type="entry name" value="Ac_CoA_lig"/>
</dbReference>
<dbReference type="Proteomes" id="UP000053038">
    <property type="component" value="Unassembled WGS sequence"/>
</dbReference>
<feature type="modified residue" description="N6-acetyllysine" evidence="8">
    <location>
        <position position="609"/>
    </location>
</feature>
<evidence type="ECO:0000256" key="6">
    <source>
        <dbReference type="ARBA" id="ARBA00022842"/>
    </source>
</evidence>
<evidence type="ECO:0000256" key="3">
    <source>
        <dbReference type="ARBA" id="ARBA00022723"/>
    </source>
</evidence>
<reference evidence="12 13" key="1">
    <citation type="submission" date="2014-10" db="EMBL/GenBank/DDBJ databases">
        <title>Genome sequence of Pectobacterium carotovorum M022.</title>
        <authorList>
            <person name="Chan K.-G."/>
            <person name="Tan W.-S."/>
        </authorList>
    </citation>
    <scope>NUCLEOTIDE SEQUENCE [LARGE SCALE GENOMIC DNA]</scope>
    <source>
        <strain evidence="12 13">M022</strain>
    </source>
</reference>
<feature type="binding site" evidence="8">
    <location>
        <position position="500"/>
    </location>
    <ligand>
        <name>ATP</name>
        <dbReference type="ChEBI" id="CHEBI:30616"/>
    </ligand>
</feature>
<feature type="binding site" evidence="8">
    <location>
        <begin position="411"/>
        <end position="416"/>
    </location>
    <ligand>
        <name>ATP</name>
        <dbReference type="ChEBI" id="CHEBI:30616"/>
    </ligand>
</feature>
<feature type="binding site" evidence="8">
    <location>
        <position position="515"/>
    </location>
    <ligand>
        <name>ATP</name>
        <dbReference type="ChEBI" id="CHEBI:30616"/>
    </ligand>
</feature>
<evidence type="ECO:0000259" key="10">
    <source>
        <dbReference type="Pfam" id="PF13193"/>
    </source>
</evidence>
<dbReference type="FunFam" id="3.40.50.12780:FF:000001">
    <property type="entry name" value="Acetyl-coenzyme A synthetase"/>
    <property type="match status" value="1"/>
</dbReference>
<keyword evidence="4 8" id="KW-0547">Nucleotide-binding</keyword>
<dbReference type="Pfam" id="PF00501">
    <property type="entry name" value="AMP-binding"/>
    <property type="match status" value="1"/>
</dbReference>
<evidence type="ECO:0000256" key="8">
    <source>
        <dbReference type="HAMAP-Rule" id="MF_01123"/>
    </source>
</evidence>
<comment type="function">
    <text evidence="8">Enables the cell to use acetate during aerobic growth to generate energy via the TCA cycle, and biosynthetic compounds via the glyoxylate shunt. Acetylates CheY, the response regulator involved in flagellar movement and chemotaxis.</text>
</comment>
<dbReference type="FunFam" id="3.30.300.30:FF:000004">
    <property type="entry name" value="Acetyl-coenzyme A synthetase"/>
    <property type="match status" value="1"/>
</dbReference>
<name>A0A7V8ILX5_9GAMM</name>
<dbReference type="InterPro" id="IPR032387">
    <property type="entry name" value="ACAS_N"/>
</dbReference>
<dbReference type="GO" id="GO:0005829">
    <property type="term" value="C:cytosol"/>
    <property type="evidence" value="ECO:0007669"/>
    <property type="project" value="TreeGrafter"/>
</dbReference>
<feature type="binding site" evidence="8">
    <location>
        <position position="537"/>
    </location>
    <ligand>
        <name>Mg(2+)</name>
        <dbReference type="ChEBI" id="CHEBI:18420"/>
    </ligand>
</feature>
<evidence type="ECO:0000313" key="13">
    <source>
        <dbReference type="Proteomes" id="UP000053038"/>
    </source>
</evidence>
<feature type="binding site" evidence="8">
    <location>
        <position position="584"/>
    </location>
    <ligand>
        <name>CoA</name>
        <dbReference type="ChEBI" id="CHEBI:57287"/>
    </ligand>
</feature>
<accession>A0A7V8ILX5</accession>
<gene>
    <name evidence="8" type="primary">acs</name>
    <name evidence="12" type="ORF">OI69_05715</name>
</gene>